<protein>
    <submittedName>
        <fullName evidence="2">Sugar phosphate isomerase/epimerase family protein</fullName>
    </submittedName>
</protein>
<keyword evidence="3" id="KW-1185">Reference proteome</keyword>
<proteinExistence type="predicted"/>
<dbReference type="GO" id="GO:0016853">
    <property type="term" value="F:isomerase activity"/>
    <property type="evidence" value="ECO:0007669"/>
    <property type="project" value="UniProtKB-KW"/>
</dbReference>
<evidence type="ECO:0000313" key="2">
    <source>
        <dbReference type="EMBL" id="MFD1177905.1"/>
    </source>
</evidence>
<dbReference type="Gene3D" id="3.20.20.150">
    <property type="entry name" value="Divalent-metal-dependent TIM barrel enzymes"/>
    <property type="match status" value="1"/>
</dbReference>
<dbReference type="PANTHER" id="PTHR12110">
    <property type="entry name" value="HYDROXYPYRUVATE ISOMERASE"/>
    <property type="match status" value="1"/>
</dbReference>
<dbReference type="InterPro" id="IPR050312">
    <property type="entry name" value="IolE/XylAMocC-like"/>
</dbReference>
<comment type="caution">
    <text evidence="2">The sequence shown here is derived from an EMBL/GenBank/DDBJ whole genome shotgun (WGS) entry which is preliminary data.</text>
</comment>
<dbReference type="InterPro" id="IPR013022">
    <property type="entry name" value="Xyl_isomerase-like_TIM-brl"/>
</dbReference>
<name>A0ABW3S1M9_9BACL</name>
<evidence type="ECO:0000259" key="1">
    <source>
        <dbReference type="Pfam" id="PF01261"/>
    </source>
</evidence>
<keyword evidence="2" id="KW-0413">Isomerase</keyword>
<dbReference type="SUPFAM" id="SSF51658">
    <property type="entry name" value="Xylose isomerase-like"/>
    <property type="match status" value="1"/>
</dbReference>
<accession>A0ABW3S1M9</accession>
<dbReference type="Proteomes" id="UP001597262">
    <property type="component" value="Unassembled WGS sequence"/>
</dbReference>
<dbReference type="RefSeq" id="WP_379320353.1">
    <property type="nucleotide sequence ID" value="NZ_JBHTLM010000012.1"/>
</dbReference>
<reference evidence="3" key="1">
    <citation type="journal article" date="2019" name="Int. J. Syst. Evol. Microbiol.">
        <title>The Global Catalogue of Microorganisms (GCM) 10K type strain sequencing project: providing services to taxonomists for standard genome sequencing and annotation.</title>
        <authorList>
            <consortium name="The Broad Institute Genomics Platform"/>
            <consortium name="The Broad Institute Genome Sequencing Center for Infectious Disease"/>
            <person name="Wu L."/>
            <person name="Ma J."/>
        </authorList>
    </citation>
    <scope>NUCLEOTIDE SEQUENCE [LARGE SCALE GENOMIC DNA]</scope>
    <source>
        <strain evidence="3">CCUG 59189</strain>
    </source>
</reference>
<sequence>MQLSVFYNHILVASEQTGLSVDEVLRRVRSFGISAVELGRDEIGSDKEKFKEQLSKAKIAVSSIYETFDFGHAPDAGPGLELIDTAYDFGASKVLVIPGFIETSASVEERNLALQRMAATLREICDYAEEKGITVTMEDFDDNRAPYASSDELVWFLSEVPKLGCTFDTGNFIFTGENELGAFGKLADRTVHVHCKDRSLDEQNGGIVKITLNGTRLYPSPAGSGIIQIQEIINRLQTLGYDGTLVIEHFDSVDELAYMEQSAKWLRSIISK</sequence>
<organism evidence="2 3">
    <name type="scientific">Paenibacillus puldeungensis</name>
    <dbReference type="NCBI Taxonomy" id="696536"/>
    <lineage>
        <taxon>Bacteria</taxon>
        <taxon>Bacillati</taxon>
        <taxon>Bacillota</taxon>
        <taxon>Bacilli</taxon>
        <taxon>Bacillales</taxon>
        <taxon>Paenibacillaceae</taxon>
        <taxon>Paenibacillus</taxon>
    </lineage>
</organism>
<dbReference type="EMBL" id="JBHTLM010000012">
    <property type="protein sequence ID" value="MFD1177905.1"/>
    <property type="molecule type" value="Genomic_DNA"/>
</dbReference>
<dbReference type="InterPro" id="IPR036237">
    <property type="entry name" value="Xyl_isomerase-like_sf"/>
</dbReference>
<feature type="domain" description="Xylose isomerase-like TIM barrel" evidence="1">
    <location>
        <begin position="25"/>
        <end position="268"/>
    </location>
</feature>
<dbReference type="PANTHER" id="PTHR12110:SF21">
    <property type="entry name" value="XYLOSE ISOMERASE-LIKE TIM BARREL DOMAIN-CONTAINING PROTEIN"/>
    <property type="match status" value="1"/>
</dbReference>
<dbReference type="Pfam" id="PF01261">
    <property type="entry name" value="AP_endonuc_2"/>
    <property type="match status" value="1"/>
</dbReference>
<evidence type="ECO:0000313" key="3">
    <source>
        <dbReference type="Proteomes" id="UP001597262"/>
    </source>
</evidence>
<gene>
    <name evidence="2" type="ORF">ACFQ3W_16565</name>
</gene>